<dbReference type="InterPro" id="IPR050321">
    <property type="entry name" value="Glycosyltr_2/OpgH_subfam"/>
</dbReference>
<reference evidence="9" key="1">
    <citation type="submission" date="2017-06" db="EMBL/GenBank/DDBJ databases">
        <authorList>
            <person name="Varghese N."/>
            <person name="Submissions S."/>
        </authorList>
    </citation>
    <scope>NUCLEOTIDE SEQUENCE [LARGE SCALE GENOMIC DNA]</scope>
    <source>
        <strain evidence="9">DSM 11116</strain>
    </source>
</reference>
<keyword evidence="9" id="KW-1185">Reference proteome</keyword>
<evidence type="ECO:0000256" key="4">
    <source>
        <dbReference type="ARBA" id="ARBA00022692"/>
    </source>
</evidence>
<dbReference type="SUPFAM" id="SSF53448">
    <property type="entry name" value="Nucleotide-diphospho-sugar transferases"/>
    <property type="match status" value="1"/>
</dbReference>
<dbReference type="Pfam" id="PF13641">
    <property type="entry name" value="Glyco_tranf_2_3"/>
    <property type="match status" value="1"/>
</dbReference>
<gene>
    <name evidence="8" type="ORF">SAMN06265337_0948</name>
</gene>
<dbReference type="Gene3D" id="3.20.20.80">
    <property type="entry name" value="Glycosidases"/>
    <property type="match status" value="1"/>
</dbReference>
<keyword evidence="3" id="KW-0808">Transferase</keyword>
<dbReference type="GO" id="GO:0016758">
    <property type="term" value="F:hexosyltransferase activity"/>
    <property type="evidence" value="ECO:0007669"/>
    <property type="project" value="TreeGrafter"/>
</dbReference>
<feature type="transmembrane region" description="Helical" evidence="7">
    <location>
        <begin position="351"/>
        <end position="372"/>
    </location>
</feature>
<evidence type="ECO:0000256" key="6">
    <source>
        <dbReference type="ARBA" id="ARBA00023136"/>
    </source>
</evidence>
<dbReference type="Proteomes" id="UP000198131">
    <property type="component" value="Unassembled WGS sequence"/>
</dbReference>
<feature type="transmembrane region" description="Helical" evidence="7">
    <location>
        <begin position="59"/>
        <end position="77"/>
    </location>
</feature>
<protein>
    <submittedName>
        <fullName evidence="8">Cellulose synthase (UDP-forming)</fullName>
    </submittedName>
</protein>
<dbReference type="SUPFAM" id="SSF51445">
    <property type="entry name" value="(Trans)glycosidases"/>
    <property type="match status" value="1"/>
</dbReference>
<dbReference type="AlphaFoldDB" id="A0A212TD94"/>
<dbReference type="EMBL" id="FYEW01000001">
    <property type="protein sequence ID" value="SNC63781.1"/>
    <property type="molecule type" value="Genomic_DNA"/>
</dbReference>
<keyword evidence="6 7" id="KW-0472">Membrane</keyword>
<proteinExistence type="predicted"/>
<keyword evidence="2" id="KW-0328">Glycosyltransferase</keyword>
<dbReference type="InterPro" id="IPR017853">
    <property type="entry name" value="GH"/>
</dbReference>
<name>A0A212TD94_9BACT</name>
<feature type="transmembrane region" description="Helical" evidence="7">
    <location>
        <begin position="550"/>
        <end position="572"/>
    </location>
</feature>
<dbReference type="InterPro" id="IPR029044">
    <property type="entry name" value="Nucleotide-diphossugar_trans"/>
</dbReference>
<dbReference type="PANTHER" id="PTHR43867">
    <property type="entry name" value="CELLULOSE SYNTHASE CATALYTIC SUBUNIT A [UDP-FORMING]"/>
    <property type="match status" value="1"/>
</dbReference>
<dbReference type="GO" id="GO:0005886">
    <property type="term" value="C:plasma membrane"/>
    <property type="evidence" value="ECO:0007669"/>
    <property type="project" value="TreeGrafter"/>
</dbReference>
<evidence type="ECO:0000256" key="1">
    <source>
        <dbReference type="ARBA" id="ARBA00004141"/>
    </source>
</evidence>
<evidence type="ECO:0000256" key="7">
    <source>
        <dbReference type="SAM" id="Phobius"/>
    </source>
</evidence>
<feature type="transmembrane region" description="Helical" evidence="7">
    <location>
        <begin position="414"/>
        <end position="437"/>
    </location>
</feature>
<feature type="transmembrane region" description="Helical" evidence="7">
    <location>
        <begin position="485"/>
        <end position="507"/>
    </location>
</feature>
<evidence type="ECO:0000256" key="3">
    <source>
        <dbReference type="ARBA" id="ARBA00022679"/>
    </source>
</evidence>
<feature type="transmembrane region" description="Helical" evidence="7">
    <location>
        <begin position="35"/>
        <end position="53"/>
    </location>
</feature>
<evidence type="ECO:0000256" key="5">
    <source>
        <dbReference type="ARBA" id="ARBA00022989"/>
    </source>
</evidence>
<dbReference type="Gene3D" id="3.90.550.10">
    <property type="entry name" value="Spore Coat Polysaccharide Biosynthesis Protein SpsA, Chain A"/>
    <property type="match status" value="1"/>
</dbReference>
<evidence type="ECO:0000313" key="8">
    <source>
        <dbReference type="EMBL" id="SNC63781.1"/>
    </source>
</evidence>
<evidence type="ECO:0000313" key="9">
    <source>
        <dbReference type="Proteomes" id="UP000198131"/>
    </source>
</evidence>
<accession>A0A212TD94</accession>
<dbReference type="CDD" id="cd06421">
    <property type="entry name" value="CESA_CelA_like"/>
    <property type="match status" value="1"/>
</dbReference>
<organism evidence="8 9">
    <name type="scientific">Hymenobacter gelipurpurascens</name>
    <dbReference type="NCBI Taxonomy" id="89968"/>
    <lineage>
        <taxon>Bacteria</taxon>
        <taxon>Pseudomonadati</taxon>
        <taxon>Bacteroidota</taxon>
        <taxon>Cytophagia</taxon>
        <taxon>Cytophagales</taxon>
        <taxon>Hymenobacteraceae</taxon>
        <taxon>Hymenobacter</taxon>
    </lineage>
</organism>
<evidence type="ECO:0000256" key="2">
    <source>
        <dbReference type="ARBA" id="ARBA00022676"/>
    </source>
</evidence>
<keyword evidence="4 7" id="KW-0812">Transmembrane</keyword>
<dbReference type="PANTHER" id="PTHR43867:SF2">
    <property type="entry name" value="CELLULOSE SYNTHASE CATALYTIC SUBUNIT A [UDP-FORMING]"/>
    <property type="match status" value="1"/>
</dbReference>
<keyword evidence="5 7" id="KW-1133">Transmembrane helix</keyword>
<comment type="subcellular location">
    <subcellularLocation>
        <location evidence="1">Membrane</location>
        <topology evidence="1">Multi-pass membrane protein</topology>
    </subcellularLocation>
</comment>
<sequence length="827" mass="91677">MNVTLPLQTHKPKGQLPPAVSQPVRNVPAAYVPRMRVLVIIGVLLMVHFIWWFADDDHIGYAPLFWLLTVSLGFKCLKMLHEWYHYIQVSEPVAPATSGHQQYTVDMLTTACPSEPRDMIVDTLRAMQAVTYPHTSYLCDEGNDPYLRHVCAELGVVHVTRQLKVNAKAGNINHALQQATGELCVVLDPDHVPTPDFLDKVVPYFADPTVGYAQVVQAYSNQEETLVALGAAEQTYQFYGPLMMGMNTYNTAQSIGANCTFRRAALDSIGGHAAGLTEDMHTAMCLHAAGWKSVYVPAIVSRGLVPASLAAFFAQQLKWARGSFDLLFHVYPRLFTRFTWRQKLHYATLPLYFFSGVITLIDIGVPIAALIMIQFPWHLSLGEFALHMTPLLLVSLLIRYNAQRWLREPHETGLHLAGGFLRIGTWWIYCLGLLYTILGVRVPYIPTPKEGCGGNEWQLSLPNIALAALSVGAARYAHYLIQTPYALLMMALAMSNAAFLMVSVLMAQHDLLRSLKHFVNSKHWVQNMLQKVEHWLTERTGAVLPRFRTAAVYVACCLITAHAFLSVGVEFWRHHITPSASLIWAHTGEGGLRIGHNEAPSTIWSASVRSASQTASPMAPAVVELWLTPSVAPQVEPAVLEQLDAQGSLPLLSWEVKPESVGSSEWQRSVDILKQHSKPLLLRPIIRATNPAAYRAAWQQLVTSFKASGVSGPAWVWTPPRPDSVAAYFPGSAFTDWVAADYLSLTPATLAEIKKPYTSLRLQLAERAELNSKPIFMLALAQPGLNQQAQAKRLKQQYPEVKALILGSPKAQQTEVVVLNAQPGLQP</sequence>
<feature type="transmembrane region" description="Helical" evidence="7">
    <location>
        <begin position="384"/>
        <end position="402"/>
    </location>
</feature>